<dbReference type="SUPFAM" id="SSF50978">
    <property type="entry name" value="WD40 repeat-like"/>
    <property type="match status" value="1"/>
</dbReference>
<dbReference type="GeneID" id="89930482"/>
<dbReference type="EMBL" id="JAVRRT010000017">
    <property type="protein sequence ID" value="KAK5165053.1"/>
    <property type="molecule type" value="Genomic_DNA"/>
</dbReference>
<evidence type="ECO:0000256" key="1">
    <source>
        <dbReference type="SAM" id="MobiDB-lite"/>
    </source>
</evidence>
<feature type="region of interest" description="Disordered" evidence="1">
    <location>
        <begin position="357"/>
        <end position="387"/>
    </location>
</feature>
<protein>
    <recommendedName>
        <fullName evidence="4">WD40 repeat-like protein</fullName>
    </recommendedName>
</protein>
<dbReference type="PANTHER" id="PTHR13211">
    <property type="entry name" value="TELOMERASE CAJAL BODY PROTEIN 1"/>
    <property type="match status" value="1"/>
</dbReference>
<dbReference type="Gene3D" id="2.130.10.10">
    <property type="entry name" value="YVTN repeat-like/Quinoprotein amine dehydrogenase"/>
    <property type="match status" value="1"/>
</dbReference>
<feature type="compositionally biased region" description="Low complexity" evidence="1">
    <location>
        <begin position="361"/>
        <end position="377"/>
    </location>
</feature>
<dbReference type="Proteomes" id="UP001337655">
    <property type="component" value="Unassembled WGS sequence"/>
</dbReference>
<dbReference type="InterPro" id="IPR015943">
    <property type="entry name" value="WD40/YVTN_repeat-like_dom_sf"/>
</dbReference>
<name>A0AAV9P253_9PEZI</name>
<dbReference type="SMART" id="SM00320">
    <property type="entry name" value="WD40"/>
    <property type="match status" value="6"/>
</dbReference>
<dbReference type="AlphaFoldDB" id="A0AAV9P253"/>
<comment type="caution">
    <text evidence="2">The sequence shown here is derived from an EMBL/GenBank/DDBJ whole genome shotgun (WGS) entry which is preliminary data.</text>
</comment>
<evidence type="ECO:0008006" key="4">
    <source>
        <dbReference type="Google" id="ProtNLM"/>
    </source>
</evidence>
<dbReference type="RefSeq" id="XP_064655196.1">
    <property type="nucleotide sequence ID" value="XM_064806379.1"/>
</dbReference>
<sequence>MATGQENMAPQCIASTSSTASPFTQAQFSGDGTTIVTLSADHTFRTFFVPENLLDATKQPHTLTPSFTTPSPSAVQSYALYPKFDYDNPSTRVFLTAATDLPITLTNVVEGATHNITYPLYDATNEKYLVPKSLVWTPDGERFIAGSLNQISIFDVRRYHQGPLHELPTTNSKKSRKIYGRVPGCIGHIMGLSINSTNGMLAAGTTEREVALYDGVAKECWSSFTLPKPVLNEYGAATGITQTAWSPEGTYLFAAERQSNGVHVYDIRNTQSRVSFLAGRNATTPQRMGFNITMTARGYELWAGGIDGCVRMWKNPGSVFETHHSDAAFKMHDSPVSSAVWHPEGWVMATCAGKDGNFAADSESSGGEPSDGGSSDESVVEEARADNSLKIWTV</sequence>
<dbReference type="PANTHER" id="PTHR13211:SF0">
    <property type="entry name" value="TELOMERASE CAJAL BODY PROTEIN 1"/>
    <property type="match status" value="1"/>
</dbReference>
<dbReference type="InterPro" id="IPR036322">
    <property type="entry name" value="WD40_repeat_dom_sf"/>
</dbReference>
<reference evidence="2 3" key="1">
    <citation type="submission" date="2023-08" db="EMBL/GenBank/DDBJ databases">
        <title>Black Yeasts Isolated from many extreme environments.</title>
        <authorList>
            <person name="Coleine C."/>
            <person name="Stajich J.E."/>
            <person name="Selbmann L."/>
        </authorList>
    </citation>
    <scope>NUCLEOTIDE SEQUENCE [LARGE SCALE GENOMIC DNA]</scope>
    <source>
        <strain evidence="2 3">CCFEE 5935</strain>
    </source>
</reference>
<keyword evidence="3" id="KW-1185">Reference proteome</keyword>
<organism evidence="2 3">
    <name type="scientific">Saxophila tyrrhenica</name>
    <dbReference type="NCBI Taxonomy" id="1690608"/>
    <lineage>
        <taxon>Eukaryota</taxon>
        <taxon>Fungi</taxon>
        <taxon>Dikarya</taxon>
        <taxon>Ascomycota</taxon>
        <taxon>Pezizomycotina</taxon>
        <taxon>Dothideomycetes</taxon>
        <taxon>Dothideomycetidae</taxon>
        <taxon>Mycosphaerellales</taxon>
        <taxon>Extremaceae</taxon>
        <taxon>Saxophila</taxon>
    </lineage>
</organism>
<evidence type="ECO:0000313" key="2">
    <source>
        <dbReference type="EMBL" id="KAK5165053.1"/>
    </source>
</evidence>
<dbReference type="InterPro" id="IPR051150">
    <property type="entry name" value="SWT21/TCAB1_mRNA_Telomere"/>
</dbReference>
<gene>
    <name evidence="2" type="ORF">LTR77_009150</name>
</gene>
<evidence type="ECO:0000313" key="3">
    <source>
        <dbReference type="Proteomes" id="UP001337655"/>
    </source>
</evidence>
<proteinExistence type="predicted"/>
<accession>A0AAV9P253</accession>
<dbReference type="InterPro" id="IPR001680">
    <property type="entry name" value="WD40_rpt"/>
</dbReference>